<dbReference type="GO" id="GO:0016020">
    <property type="term" value="C:membrane"/>
    <property type="evidence" value="ECO:0007669"/>
    <property type="project" value="UniProtKB-SubCell"/>
</dbReference>
<feature type="domain" description="EamA" evidence="7">
    <location>
        <begin position="50"/>
        <end position="184"/>
    </location>
</feature>
<dbReference type="PANTHER" id="PTHR22911:SF6">
    <property type="entry name" value="SOLUTE CARRIER FAMILY 35 MEMBER G1"/>
    <property type="match status" value="1"/>
</dbReference>
<feature type="transmembrane region" description="Helical" evidence="6">
    <location>
        <begin position="190"/>
        <end position="212"/>
    </location>
</feature>
<evidence type="ECO:0000313" key="8">
    <source>
        <dbReference type="EMBL" id="PWK59468.1"/>
    </source>
</evidence>
<keyword evidence="5 6" id="KW-0472">Membrane</keyword>
<name>A0A316GHL0_9RHOB</name>
<sequence length="333" mass="34799">MRKRRSCAGAWGYDRPAMTATPPRSASTPQAAIPPAAIPAPLHRAAPGLAVVLMICATAFLAATTLIAKALGTDALGPALHPMQVSFGRFLFAWLVFATAIVALRPVLTRPDYRTHVLRTACGWGGVTLMFAAAASIPLSDATAISFLNPVLAMILAIPLLGEKVGPWRWLAAAIALAGAMILIRPGTEAVQPGALLALGAALALGLELIFMKRLSGRERPLQILIVNNSIGLAIAALAVVWVWQPPAPAQWAGMAGIGLLMACAQVFFINALARADTSFITPFSYLTLVFAAGYDALLFGVVPTAVSLIGALTIIAGAALLAWREAVNRRNS</sequence>
<evidence type="ECO:0000259" key="7">
    <source>
        <dbReference type="Pfam" id="PF00892"/>
    </source>
</evidence>
<comment type="caution">
    <text evidence="8">The sequence shown here is derived from an EMBL/GenBank/DDBJ whole genome shotgun (WGS) entry which is preliminary data.</text>
</comment>
<evidence type="ECO:0000256" key="5">
    <source>
        <dbReference type="ARBA" id="ARBA00023136"/>
    </source>
</evidence>
<dbReference type="PANTHER" id="PTHR22911">
    <property type="entry name" value="ACYL-MALONYL CONDENSING ENZYME-RELATED"/>
    <property type="match status" value="1"/>
</dbReference>
<gene>
    <name evidence="8" type="ORF">C7455_10713</name>
</gene>
<feature type="transmembrane region" description="Helical" evidence="6">
    <location>
        <begin position="116"/>
        <end position="137"/>
    </location>
</feature>
<feature type="transmembrane region" description="Helical" evidence="6">
    <location>
        <begin position="306"/>
        <end position="324"/>
    </location>
</feature>
<evidence type="ECO:0000256" key="3">
    <source>
        <dbReference type="ARBA" id="ARBA00022692"/>
    </source>
</evidence>
<protein>
    <submittedName>
        <fullName evidence="8">EamA-like transporter family protein</fullName>
    </submittedName>
</protein>
<evidence type="ECO:0000313" key="9">
    <source>
        <dbReference type="Proteomes" id="UP000245708"/>
    </source>
</evidence>
<dbReference type="SUPFAM" id="SSF103481">
    <property type="entry name" value="Multidrug resistance efflux transporter EmrE"/>
    <property type="match status" value="2"/>
</dbReference>
<feature type="transmembrane region" description="Helical" evidence="6">
    <location>
        <begin position="143"/>
        <end position="161"/>
    </location>
</feature>
<evidence type="ECO:0000256" key="1">
    <source>
        <dbReference type="ARBA" id="ARBA00004141"/>
    </source>
</evidence>
<accession>A0A316GHL0</accession>
<evidence type="ECO:0000256" key="2">
    <source>
        <dbReference type="ARBA" id="ARBA00009853"/>
    </source>
</evidence>
<reference evidence="8 9" key="1">
    <citation type="submission" date="2018-05" db="EMBL/GenBank/DDBJ databases">
        <title>Genomic Encyclopedia of Type Strains, Phase IV (KMG-IV): sequencing the most valuable type-strain genomes for metagenomic binning, comparative biology and taxonomic classification.</title>
        <authorList>
            <person name="Goeker M."/>
        </authorList>
    </citation>
    <scope>NUCLEOTIDE SEQUENCE [LARGE SCALE GENOMIC DNA]</scope>
    <source>
        <strain evidence="8 9">DSM 16097</strain>
    </source>
</reference>
<dbReference type="InterPro" id="IPR037185">
    <property type="entry name" value="EmrE-like"/>
</dbReference>
<keyword evidence="4 6" id="KW-1133">Transmembrane helix</keyword>
<comment type="subcellular location">
    <subcellularLocation>
        <location evidence="1">Membrane</location>
        <topology evidence="1">Multi-pass membrane protein</topology>
    </subcellularLocation>
</comment>
<dbReference type="AlphaFoldDB" id="A0A316GHL0"/>
<organism evidence="8 9">
    <name type="scientific">Roseicyclus mahoneyensis</name>
    <dbReference type="NCBI Taxonomy" id="164332"/>
    <lineage>
        <taxon>Bacteria</taxon>
        <taxon>Pseudomonadati</taxon>
        <taxon>Pseudomonadota</taxon>
        <taxon>Alphaproteobacteria</taxon>
        <taxon>Rhodobacterales</taxon>
        <taxon>Roseobacteraceae</taxon>
        <taxon>Roseicyclus</taxon>
    </lineage>
</organism>
<dbReference type="InterPro" id="IPR000620">
    <property type="entry name" value="EamA_dom"/>
</dbReference>
<feature type="transmembrane region" description="Helical" evidence="6">
    <location>
        <begin position="168"/>
        <end position="184"/>
    </location>
</feature>
<keyword evidence="9" id="KW-1185">Reference proteome</keyword>
<evidence type="ECO:0000256" key="6">
    <source>
        <dbReference type="SAM" id="Phobius"/>
    </source>
</evidence>
<feature type="transmembrane region" description="Helical" evidence="6">
    <location>
        <begin position="48"/>
        <end position="67"/>
    </location>
</feature>
<keyword evidence="3 6" id="KW-0812">Transmembrane</keyword>
<dbReference type="Pfam" id="PF00892">
    <property type="entry name" value="EamA"/>
    <property type="match status" value="2"/>
</dbReference>
<feature type="domain" description="EamA" evidence="7">
    <location>
        <begin position="193"/>
        <end position="323"/>
    </location>
</feature>
<feature type="transmembrane region" description="Helical" evidence="6">
    <location>
        <begin position="280"/>
        <end position="300"/>
    </location>
</feature>
<dbReference type="Proteomes" id="UP000245708">
    <property type="component" value="Unassembled WGS sequence"/>
</dbReference>
<proteinExistence type="inferred from homology"/>
<comment type="similarity">
    <text evidence="2">Belongs to the drug/metabolite transporter (DMT) superfamily. 10 TMS drug/metabolite exporter (DME) (TC 2.A.7.3) family.</text>
</comment>
<feature type="transmembrane region" description="Helical" evidence="6">
    <location>
        <begin position="250"/>
        <end position="273"/>
    </location>
</feature>
<dbReference type="EMBL" id="QGGW01000007">
    <property type="protein sequence ID" value="PWK59468.1"/>
    <property type="molecule type" value="Genomic_DNA"/>
</dbReference>
<evidence type="ECO:0000256" key="4">
    <source>
        <dbReference type="ARBA" id="ARBA00022989"/>
    </source>
</evidence>
<feature type="transmembrane region" description="Helical" evidence="6">
    <location>
        <begin position="87"/>
        <end position="104"/>
    </location>
</feature>
<feature type="transmembrane region" description="Helical" evidence="6">
    <location>
        <begin position="224"/>
        <end position="244"/>
    </location>
</feature>